<name>A0AA37SSW7_9BACT</name>
<comment type="caution">
    <text evidence="4">The sequence shown here is derived from an EMBL/GenBank/DDBJ whole genome shotgun (WGS) entry which is preliminary data.</text>
</comment>
<dbReference type="Pfam" id="PF04773">
    <property type="entry name" value="FecR"/>
    <property type="match status" value="1"/>
</dbReference>
<accession>A0AA37SSW7</accession>
<dbReference type="InterPro" id="IPR012373">
    <property type="entry name" value="Ferrdict_sens_TM"/>
</dbReference>
<evidence type="ECO:0000313" key="5">
    <source>
        <dbReference type="Proteomes" id="UP001156666"/>
    </source>
</evidence>
<evidence type="ECO:0000256" key="2">
    <source>
        <dbReference type="SAM" id="Phobius"/>
    </source>
</evidence>
<dbReference type="PANTHER" id="PTHR30273:SF2">
    <property type="entry name" value="PROTEIN FECR"/>
    <property type="match status" value="1"/>
</dbReference>
<dbReference type="InterPro" id="IPR006860">
    <property type="entry name" value="FecR"/>
</dbReference>
<evidence type="ECO:0000259" key="3">
    <source>
        <dbReference type="Pfam" id="PF04773"/>
    </source>
</evidence>
<feature type="compositionally biased region" description="Basic and acidic residues" evidence="1">
    <location>
        <begin position="8"/>
        <end position="20"/>
    </location>
</feature>
<dbReference type="EMBL" id="BSOH01000027">
    <property type="protein sequence ID" value="GLR19284.1"/>
    <property type="molecule type" value="Genomic_DNA"/>
</dbReference>
<dbReference type="Proteomes" id="UP001156666">
    <property type="component" value="Unassembled WGS sequence"/>
</dbReference>
<keyword evidence="5" id="KW-1185">Reference proteome</keyword>
<proteinExistence type="predicted"/>
<reference evidence="4" key="2">
    <citation type="submission" date="2023-01" db="EMBL/GenBank/DDBJ databases">
        <title>Draft genome sequence of Portibacter lacus strain NBRC 108769.</title>
        <authorList>
            <person name="Sun Q."/>
            <person name="Mori K."/>
        </authorList>
    </citation>
    <scope>NUCLEOTIDE SEQUENCE</scope>
    <source>
        <strain evidence="4">NBRC 108769</strain>
    </source>
</reference>
<protein>
    <submittedName>
        <fullName evidence="4">Anti-sigma factor</fullName>
    </submittedName>
</protein>
<dbReference type="RefSeq" id="WP_235292013.1">
    <property type="nucleotide sequence ID" value="NZ_BSOH01000027.1"/>
</dbReference>
<feature type="region of interest" description="Disordered" evidence="1">
    <location>
        <begin position="1"/>
        <end position="20"/>
    </location>
</feature>
<dbReference type="AlphaFoldDB" id="A0AA37SSW7"/>
<evidence type="ECO:0000313" key="4">
    <source>
        <dbReference type="EMBL" id="GLR19284.1"/>
    </source>
</evidence>
<keyword evidence="2" id="KW-0812">Transmembrane</keyword>
<dbReference type="Gene3D" id="3.55.50.30">
    <property type="match status" value="1"/>
</dbReference>
<feature type="domain" description="FecR protein" evidence="3">
    <location>
        <begin position="81"/>
        <end position="177"/>
    </location>
</feature>
<keyword evidence="2" id="KW-1133">Transmembrane helix</keyword>
<dbReference type="PANTHER" id="PTHR30273">
    <property type="entry name" value="PERIPLASMIC SIGNAL SENSOR AND SIGMA FACTOR ACTIVATOR FECR-RELATED"/>
    <property type="match status" value="1"/>
</dbReference>
<feature type="transmembrane region" description="Helical" evidence="2">
    <location>
        <begin position="55"/>
        <end position="74"/>
    </location>
</feature>
<gene>
    <name evidence="4" type="ORF">GCM10007940_39000</name>
</gene>
<evidence type="ECO:0000256" key="1">
    <source>
        <dbReference type="SAM" id="MobiDB-lite"/>
    </source>
</evidence>
<reference evidence="4" key="1">
    <citation type="journal article" date="2014" name="Int. J. Syst. Evol. Microbiol.">
        <title>Complete genome sequence of Corynebacterium casei LMG S-19264T (=DSM 44701T), isolated from a smear-ripened cheese.</title>
        <authorList>
            <consortium name="US DOE Joint Genome Institute (JGI-PGF)"/>
            <person name="Walter F."/>
            <person name="Albersmeier A."/>
            <person name="Kalinowski J."/>
            <person name="Ruckert C."/>
        </authorList>
    </citation>
    <scope>NUCLEOTIDE SEQUENCE</scope>
    <source>
        <strain evidence="4">NBRC 108769</strain>
    </source>
</reference>
<dbReference type="Gene3D" id="2.60.120.1440">
    <property type="match status" value="1"/>
</dbReference>
<dbReference type="PIRSF" id="PIRSF018266">
    <property type="entry name" value="FecR"/>
    <property type="match status" value="1"/>
</dbReference>
<dbReference type="GO" id="GO:0016989">
    <property type="term" value="F:sigma factor antagonist activity"/>
    <property type="evidence" value="ECO:0007669"/>
    <property type="project" value="TreeGrafter"/>
</dbReference>
<organism evidence="4 5">
    <name type="scientific">Portibacter lacus</name>
    <dbReference type="NCBI Taxonomy" id="1099794"/>
    <lineage>
        <taxon>Bacteria</taxon>
        <taxon>Pseudomonadati</taxon>
        <taxon>Bacteroidota</taxon>
        <taxon>Saprospiria</taxon>
        <taxon>Saprospirales</taxon>
        <taxon>Haliscomenobacteraceae</taxon>
        <taxon>Portibacter</taxon>
    </lineage>
</organism>
<sequence>MDNNDSSEFEKMWEEAGERKLPQRKSDEIFAQVKKSINQEKTKNNRRILFKRSTLGIAASIILMVSAFFVIDYYKACEVEKHSTAYGEQKVLDLPDGSKVKLNANSDIVYSVDWNKKDIRKIWLKGEAFFEVEKKLETKQKFQVVVDELVVEVLGTSFNINNLVENTEIYLEEGSIKLLFGGEFLRMDPGDLVIWSPSKQAIISHEKVRNQSVYTSWKDGVLQFDNLKVAEVLEKIQTIYGLTFHVEDQEQLNRKISAGLPMKKIEILIPILKDVLKLEIIKLDEENYKVI</sequence>
<keyword evidence="2" id="KW-0472">Membrane</keyword>